<name>A0A430M073_9HYPO</name>
<keyword evidence="1" id="KW-1133">Transmembrane helix</keyword>
<organism evidence="3 4">
    <name type="scientific">Fusarium euwallaceae</name>
    <dbReference type="NCBI Taxonomy" id="1147111"/>
    <lineage>
        <taxon>Eukaryota</taxon>
        <taxon>Fungi</taxon>
        <taxon>Dikarya</taxon>
        <taxon>Ascomycota</taxon>
        <taxon>Pezizomycotina</taxon>
        <taxon>Sordariomycetes</taxon>
        <taxon>Hypocreomycetidae</taxon>
        <taxon>Hypocreales</taxon>
        <taxon>Nectriaceae</taxon>
        <taxon>Fusarium</taxon>
        <taxon>Fusarium solani species complex</taxon>
    </lineage>
</organism>
<dbReference type="EMBL" id="MIKF01000041">
    <property type="protein sequence ID" value="RTE81383.1"/>
    <property type="molecule type" value="Genomic_DNA"/>
</dbReference>
<sequence length="131" mass="14395">MPVELVFDHLSSGEHGISDIEALAQRHIHGRNKGFAFLMIMVLISCVVRLWQEYQSGMVVFRLHSSNTNKFRMTVEGGGIDPGDVVILMPGAVVPADCLIPESSFVRISQSTRTDASEPVLKVKGSDDLKK</sequence>
<keyword evidence="1" id="KW-0812">Transmembrane</keyword>
<gene>
    <name evidence="3" type="ORF">BHE90_004084</name>
</gene>
<protein>
    <recommendedName>
        <fullName evidence="2">P-type ATPase A domain-containing protein</fullName>
    </recommendedName>
</protein>
<dbReference type="InterPro" id="IPR008250">
    <property type="entry name" value="ATPase_P-typ_transduc_dom_A_sf"/>
</dbReference>
<evidence type="ECO:0000256" key="1">
    <source>
        <dbReference type="SAM" id="Phobius"/>
    </source>
</evidence>
<dbReference type="InterPro" id="IPR059000">
    <property type="entry name" value="ATPase_P-type_domA"/>
</dbReference>
<keyword evidence="1" id="KW-0472">Membrane</keyword>
<dbReference type="Gene3D" id="2.70.150.10">
    <property type="entry name" value="Calcium-transporting ATPase, cytoplasmic transduction domain A"/>
    <property type="match status" value="1"/>
</dbReference>
<proteinExistence type="predicted"/>
<dbReference type="Proteomes" id="UP000287124">
    <property type="component" value="Unassembled WGS sequence"/>
</dbReference>
<feature type="transmembrane region" description="Helical" evidence="1">
    <location>
        <begin position="35"/>
        <end position="52"/>
    </location>
</feature>
<keyword evidence="4" id="KW-1185">Reference proteome</keyword>
<dbReference type="Gene3D" id="1.20.1110.10">
    <property type="entry name" value="Calcium-transporting ATPase, transmembrane domain"/>
    <property type="match status" value="1"/>
</dbReference>
<comment type="caution">
    <text evidence="3">The sequence shown here is derived from an EMBL/GenBank/DDBJ whole genome shotgun (WGS) entry which is preliminary data.</text>
</comment>
<evidence type="ECO:0000313" key="4">
    <source>
        <dbReference type="Proteomes" id="UP000287124"/>
    </source>
</evidence>
<evidence type="ECO:0000259" key="2">
    <source>
        <dbReference type="Pfam" id="PF00122"/>
    </source>
</evidence>
<dbReference type="SUPFAM" id="SSF81653">
    <property type="entry name" value="Calcium ATPase, transduction domain A"/>
    <property type="match status" value="1"/>
</dbReference>
<dbReference type="Pfam" id="PF00122">
    <property type="entry name" value="E1-E2_ATPase"/>
    <property type="match status" value="1"/>
</dbReference>
<dbReference type="AlphaFoldDB" id="A0A430M073"/>
<accession>A0A430M073</accession>
<feature type="domain" description="P-type ATPase A" evidence="2">
    <location>
        <begin position="74"/>
        <end position="125"/>
    </location>
</feature>
<evidence type="ECO:0000313" key="3">
    <source>
        <dbReference type="EMBL" id="RTE81383.1"/>
    </source>
</evidence>
<reference evidence="3 4" key="1">
    <citation type="submission" date="2017-06" db="EMBL/GenBank/DDBJ databases">
        <title>Comparative genomic analysis of Ambrosia Fusariam Clade fungi.</title>
        <authorList>
            <person name="Stajich J.E."/>
            <person name="Carrillo J."/>
            <person name="Kijimoto T."/>
            <person name="Eskalen A."/>
            <person name="O'Donnell K."/>
            <person name="Kasson M."/>
        </authorList>
    </citation>
    <scope>NUCLEOTIDE SEQUENCE [LARGE SCALE GENOMIC DNA]</scope>
    <source>
        <strain evidence="3 4">UCR1854</strain>
    </source>
</reference>